<keyword evidence="1" id="KW-0812">Transmembrane</keyword>
<keyword evidence="1" id="KW-0472">Membrane</keyword>
<feature type="transmembrane region" description="Helical" evidence="1">
    <location>
        <begin position="48"/>
        <end position="67"/>
    </location>
</feature>
<evidence type="ECO:0000256" key="1">
    <source>
        <dbReference type="SAM" id="Phobius"/>
    </source>
</evidence>
<name>A0A1G7AUH9_9FLAO</name>
<dbReference type="STRING" id="1071918.SAMN05421544_10498"/>
<protein>
    <recommendedName>
        <fullName evidence="4">DUF1648 domain-containing protein</fullName>
    </recommendedName>
</protein>
<sequence>MSSKIKLFLLPIGIVTLYTFFLLYNFKSLPDKISVYGYGDKVKFGRKIFVFFPILLNYLFLIFIGFLIKNPNKLNLPIKIDDDKERIYAKVQISLVVLCLLFVDVLCVSL</sequence>
<accession>A0A1G7AUH9</accession>
<feature type="transmembrane region" description="Helical" evidence="1">
    <location>
        <begin position="7"/>
        <end position="26"/>
    </location>
</feature>
<dbReference type="EMBL" id="FNAS01000004">
    <property type="protein sequence ID" value="SDE18372.1"/>
    <property type="molecule type" value="Genomic_DNA"/>
</dbReference>
<reference evidence="2 3" key="1">
    <citation type="submission" date="2016-10" db="EMBL/GenBank/DDBJ databases">
        <authorList>
            <person name="de Groot N.N."/>
        </authorList>
    </citation>
    <scope>NUCLEOTIDE SEQUENCE [LARGE SCALE GENOMIC DNA]</scope>
    <source>
        <strain evidence="2 3">DSM 24015</strain>
    </source>
</reference>
<organism evidence="2 3">
    <name type="scientific">Riemerella columbipharyngis</name>
    <dbReference type="NCBI Taxonomy" id="1071918"/>
    <lineage>
        <taxon>Bacteria</taxon>
        <taxon>Pseudomonadati</taxon>
        <taxon>Bacteroidota</taxon>
        <taxon>Flavobacteriia</taxon>
        <taxon>Flavobacteriales</taxon>
        <taxon>Weeksellaceae</taxon>
        <taxon>Riemerella</taxon>
    </lineage>
</organism>
<keyword evidence="1" id="KW-1133">Transmembrane helix</keyword>
<dbReference type="Proteomes" id="UP000198517">
    <property type="component" value="Unassembled WGS sequence"/>
</dbReference>
<keyword evidence="3" id="KW-1185">Reference proteome</keyword>
<gene>
    <name evidence="2" type="ORF">SAMN05421544_10498</name>
</gene>
<evidence type="ECO:0008006" key="4">
    <source>
        <dbReference type="Google" id="ProtNLM"/>
    </source>
</evidence>
<feature type="transmembrane region" description="Helical" evidence="1">
    <location>
        <begin position="87"/>
        <end position="106"/>
    </location>
</feature>
<evidence type="ECO:0000313" key="3">
    <source>
        <dbReference type="Proteomes" id="UP000198517"/>
    </source>
</evidence>
<evidence type="ECO:0000313" key="2">
    <source>
        <dbReference type="EMBL" id="SDE18372.1"/>
    </source>
</evidence>
<dbReference type="AlphaFoldDB" id="A0A1G7AUH9"/>
<proteinExistence type="predicted"/>